<reference evidence="2 3" key="1">
    <citation type="journal article" date="2018" name="Nat. Ecol. Evol.">
        <title>Genomic signatures of mitonuclear coevolution across populations of Tigriopus californicus.</title>
        <authorList>
            <person name="Barreto F.S."/>
            <person name="Watson E.T."/>
            <person name="Lima T.G."/>
            <person name="Willett C.S."/>
            <person name="Edmands S."/>
            <person name="Li W."/>
            <person name="Burton R.S."/>
        </authorList>
    </citation>
    <scope>NUCLEOTIDE SEQUENCE [LARGE SCALE GENOMIC DNA]</scope>
    <source>
        <strain evidence="2 3">San Diego</strain>
    </source>
</reference>
<dbReference type="EMBL" id="VCGU01000003">
    <property type="protein sequence ID" value="TRY77796.1"/>
    <property type="molecule type" value="Genomic_DNA"/>
</dbReference>
<proteinExistence type="predicted"/>
<accession>A0A553PJD8</accession>
<protein>
    <submittedName>
        <fullName evidence="2">Uncharacterized protein</fullName>
    </submittedName>
</protein>
<sequence length="112" mass="12304">MTLDSAPQHIMSSTLNSSGSSRRKLRCKEGPKSGTPLFGVWKPGSNHYMVQTDSHHWKHCASRPSSIPSGAIPWVPFGPIRSHSAIWGKTKCNGIHLSVKLQVINDLPTYLS</sequence>
<evidence type="ECO:0000313" key="3">
    <source>
        <dbReference type="Proteomes" id="UP000318571"/>
    </source>
</evidence>
<keyword evidence="3" id="KW-1185">Reference proteome</keyword>
<evidence type="ECO:0000256" key="1">
    <source>
        <dbReference type="SAM" id="MobiDB-lite"/>
    </source>
</evidence>
<dbReference type="AlphaFoldDB" id="A0A553PJD8"/>
<comment type="caution">
    <text evidence="2">The sequence shown here is derived from an EMBL/GenBank/DDBJ whole genome shotgun (WGS) entry which is preliminary data.</text>
</comment>
<dbReference type="Proteomes" id="UP000318571">
    <property type="component" value="Chromosome 11"/>
</dbReference>
<organism evidence="2 3">
    <name type="scientific">Tigriopus californicus</name>
    <name type="common">Marine copepod</name>
    <dbReference type="NCBI Taxonomy" id="6832"/>
    <lineage>
        <taxon>Eukaryota</taxon>
        <taxon>Metazoa</taxon>
        <taxon>Ecdysozoa</taxon>
        <taxon>Arthropoda</taxon>
        <taxon>Crustacea</taxon>
        <taxon>Multicrustacea</taxon>
        <taxon>Hexanauplia</taxon>
        <taxon>Copepoda</taxon>
        <taxon>Harpacticoida</taxon>
        <taxon>Harpacticidae</taxon>
        <taxon>Tigriopus</taxon>
    </lineage>
</organism>
<feature type="region of interest" description="Disordered" evidence="1">
    <location>
        <begin position="1"/>
        <end position="33"/>
    </location>
</feature>
<name>A0A553PJD8_TIGCA</name>
<evidence type="ECO:0000313" key="2">
    <source>
        <dbReference type="EMBL" id="TRY77796.1"/>
    </source>
</evidence>
<gene>
    <name evidence="2" type="ORF">TCAL_16677</name>
</gene>